<dbReference type="eggNOG" id="ENOG5032IAG">
    <property type="taxonomic scope" value="Bacteria"/>
</dbReference>
<evidence type="ECO:0000313" key="3">
    <source>
        <dbReference type="Proteomes" id="UP000013781"/>
    </source>
</evidence>
<proteinExistence type="predicted"/>
<reference evidence="1 3" key="1">
    <citation type="submission" date="2013-02" db="EMBL/GenBank/DDBJ databases">
        <title>The Genome Sequence of Enterococcus moraviensis BAA-383.</title>
        <authorList>
            <consortium name="The Broad Institute Genome Sequencing Platform"/>
            <consortium name="The Broad Institute Genome Sequencing Center for Infectious Disease"/>
            <person name="Earl A.M."/>
            <person name="Gilmore M.S."/>
            <person name="Lebreton F."/>
            <person name="Walker B."/>
            <person name="Young S.K."/>
            <person name="Zeng Q."/>
            <person name="Gargeya S."/>
            <person name="Fitzgerald M."/>
            <person name="Haas B."/>
            <person name="Abouelleil A."/>
            <person name="Alvarado L."/>
            <person name="Arachchi H.M."/>
            <person name="Berlin A.M."/>
            <person name="Chapman S.B."/>
            <person name="Dewar J."/>
            <person name="Goldberg J."/>
            <person name="Griggs A."/>
            <person name="Gujja S."/>
            <person name="Hansen M."/>
            <person name="Howarth C."/>
            <person name="Imamovic A."/>
            <person name="Larimer J."/>
            <person name="McCowan C."/>
            <person name="Murphy C."/>
            <person name="Neiman D."/>
            <person name="Pearson M."/>
            <person name="Priest M."/>
            <person name="Roberts A."/>
            <person name="Saif S."/>
            <person name="Shea T."/>
            <person name="Sisk P."/>
            <person name="Sykes S."/>
            <person name="Wortman J."/>
            <person name="Nusbaum C."/>
            <person name="Birren B."/>
        </authorList>
    </citation>
    <scope>NUCLEOTIDE SEQUENCE [LARGE SCALE GENOMIC DNA]</scope>
    <source>
        <strain evidence="1 3">ATCC BAA-383</strain>
    </source>
</reference>
<dbReference type="AlphaFoldDB" id="R2TDX1"/>
<dbReference type="Proteomes" id="UP000013781">
    <property type="component" value="Unassembled WGS sequence"/>
</dbReference>
<name>R2TDX1_9ENTE</name>
<evidence type="ECO:0000313" key="4">
    <source>
        <dbReference type="Proteomes" id="UP000014157"/>
    </source>
</evidence>
<reference evidence="2 4" key="2">
    <citation type="submission" date="2013-03" db="EMBL/GenBank/DDBJ databases">
        <title>The Genome Sequence of Enterococcus moraviensis BAA-383 (PacBio/Illumina hybrid assembly).</title>
        <authorList>
            <consortium name="The Broad Institute Genomics Platform"/>
            <consortium name="The Broad Institute Genome Sequencing Center for Infectious Disease"/>
            <person name="Earl A."/>
            <person name="Russ C."/>
            <person name="Gilmore M."/>
            <person name="Surin D."/>
            <person name="Walker B."/>
            <person name="Young S."/>
            <person name="Zeng Q."/>
            <person name="Gargeya S."/>
            <person name="Fitzgerald M."/>
            <person name="Haas B."/>
            <person name="Abouelleil A."/>
            <person name="Allen A.W."/>
            <person name="Alvarado L."/>
            <person name="Arachchi H.M."/>
            <person name="Berlin A.M."/>
            <person name="Chapman S.B."/>
            <person name="Gainer-Dewar J."/>
            <person name="Goldberg J."/>
            <person name="Griggs A."/>
            <person name="Gujja S."/>
            <person name="Hansen M."/>
            <person name="Howarth C."/>
            <person name="Imamovic A."/>
            <person name="Ireland A."/>
            <person name="Larimer J."/>
            <person name="McCowan C."/>
            <person name="Murphy C."/>
            <person name="Pearson M."/>
            <person name="Poon T.W."/>
            <person name="Priest M."/>
            <person name="Roberts A."/>
            <person name="Saif S."/>
            <person name="Shea T."/>
            <person name="Sisk P."/>
            <person name="Sykes S."/>
            <person name="Wortman J."/>
            <person name="Nusbaum C."/>
            <person name="Birren B."/>
        </authorList>
    </citation>
    <scope>NUCLEOTIDE SEQUENCE [LARGE SCALE GENOMIC DNA]</scope>
    <source>
        <strain evidence="2 4">ATCC BAA-383</strain>
    </source>
</reference>
<organism evidence="1 3">
    <name type="scientific">Enterococcus moraviensis ATCC BAA-383</name>
    <dbReference type="NCBI Taxonomy" id="1158609"/>
    <lineage>
        <taxon>Bacteria</taxon>
        <taxon>Bacillati</taxon>
        <taxon>Bacillota</taxon>
        <taxon>Bacilli</taxon>
        <taxon>Lactobacillales</taxon>
        <taxon>Enterococcaceae</taxon>
        <taxon>Enterococcus</taxon>
    </lineage>
</organism>
<comment type="caution">
    <text evidence="1">The sequence shown here is derived from an EMBL/GenBank/DDBJ whole genome shotgun (WGS) entry which is preliminary data.</text>
</comment>
<gene>
    <name evidence="2" type="ORF">I586_01540</name>
    <name evidence="1" type="ORF">UAY_02361</name>
</gene>
<keyword evidence="4" id="KW-1185">Reference proteome</keyword>
<evidence type="ECO:0000313" key="2">
    <source>
        <dbReference type="EMBL" id="EOT71733.1"/>
    </source>
</evidence>
<dbReference type="Proteomes" id="UP000014157">
    <property type="component" value="Unassembled WGS sequence"/>
</dbReference>
<accession>R2TDX1</accession>
<protein>
    <submittedName>
        <fullName evidence="1">Uncharacterized protein</fullName>
    </submittedName>
</protein>
<dbReference type="HOGENOM" id="CLU_3373547_0_0_9"/>
<sequence>MWIVYENGQPLTMIMIIKEGDVSNGFKKSFTRKYRSLI</sequence>
<dbReference type="EMBL" id="AJAS01000017">
    <property type="protein sequence ID" value="EOH98404.1"/>
    <property type="molecule type" value="Genomic_DNA"/>
</dbReference>
<evidence type="ECO:0000313" key="1">
    <source>
        <dbReference type="EMBL" id="EOH98404.1"/>
    </source>
</evidence>
<dbReference type="EMBL" id="ASWB01000002">
    <property type="protein sequence ID" value="EOT71733.1"/>
    <property type="molecule type" value="Genomic_DNA"/>
</dbReference>